<dbReference type="Pfam" id="PF03992">
    <property type="entry name" value="ABM"/>
    <property type="match status" value="2"/>
</dbReference>
<dbReference type="GO" id="GO:0005829">
    <property type="term" value="C:cytosol"/>
    <property type="evidence" value="ECO:0007669"/>
    <property type="project" value="TreeGrafter"/>
</dbReference>
<dbReference type="InterPro" id="IPR007138">
    <property type="entry name" value="ABM_dom"/>
</dbReference>
<dbReference type="InterPro" id="IPR011008">
    <property type="entry name" value="Dimeric_a/b-barrel"/>
</dbReference>
<dbReference type="SUPFAM" id="SSF54909">
    <property type="entry name" value="Dimeric alpha+beta barrel"/>
    <property type="match status" value="2"/>
</dbReference>
<dbReference type="EMBL" id="HBDZ01004511">
    <property type="protein sequence ID" value="CAD8234208.1"/>
    <property type="molecule type" value="Transcribed_RNA"/>
</dbReference>
<accession>A0A7R9XXG0</accession>
<feature type="domain" description="ABM" evidence="1">
    <location>
        <begin position="2"/>
        <end position="95"/>
    </location>
</feature>
<protein>
    <recommendedName>
        <fullName evidence="1">ABM domain-containing protein</fullName>
    </recommendedName>
</protein>
<evidence type="ECO:0000259" key="1">
    <source>
        <dbReference type="PROSITE" id="PS51725"/>
    </source>
</evidence>
<dbReference type="PANTHER" id="PTHR33336:SF1">
    <property type="entry name" value="(4S)-4-HYDROXY-5-PHOSPHONOOXYPENTANE-2,3-DIONE ISOMERASE"/>
    <property type="match status" value="1"/>
</dbReference>
<dbReference type="Gene3D" id="3.30.70.100">
    <property type="match status" value="2"/>
</dbReference>
<dbReference type="InterPro" id="IPR050744">
    <property type="entry name" value="AI-2_Isomerase_LsrG"/>
</dbReference>
<evidence type="ECO:0000313" key="2">
    <source>
        <dbReference type="EMBL" id="CAD8234208.1"/>
    </source>
</evidence>
<feature type="domain" description="ABM" evidence="1">
    <location>
        <begin position="121"/>
        <end position="214"/>
    </location>
</feature>
<dbReference type="PANTHER" id="PTHR33336">
    <property type="entry name" value="QUINOL MONOOXYGENASE YGIN-RELATED"/>
    <property type="match status" value="1"/>
</dbReference>
<name>A0A7R9XXG0_9VIRI</name>
<dbReference type="GO" id="GO:0016491">
    <property type="term" value="F:oxidoreductase activity"/>
    <property type="evidence" value="ECO:0007669"/>
    <property type="project" value="TreeGrafter"/>
</dbReference>
<reference evidence="2" key="1">
    <citation type="submission" date="2021-01" db="EMBL/GenBank/DDBJ databases">
        <authorList>
            <person name="Corre E."/>
            <person name="Pelletier E."/>
            <person name="Niang G."/>
            <person name="Scheremetjew M."/>
            <person name="Finn R."/>
            <person name="Kale V."/>
            <person name="Holt S."/>
            <person name="Cochrane G."/>
            <person name="Meng A."/>
            <person name="Brown T."/>
            <person name="Cohen L."/>
        </authorList>
    </citation>
    <scope>NUCLEOTIDE SEQUENCE</scope>
    <source>
        <strain evidence="2">CCMP1413</strain>
    </source>
</reference>
<dbReference type="AlphaFoldDB" id="A0A7R9XXG0"/>
<sequence>MLAVLVDVQVTPGSDGDFITSSLDNATNSIMESGVSRFDVIQSDSDADNFVLVEVYNNDDAPAAHKDTEHYLAWRDGVADIMARPRQAAKYRTIFPEKESAWDVLNALEVNGENAGGDALLCVHVYVRVKEGTEDAFIAATLENARNSVQEAGISRFDVLQAEDDSTRFLLNEVYKNSDAPAAHKETQHYLTWRDTVADMMAEPRSAKKYTSIFPPDTSGWDTVVA</sequence>
<gene>
    <name evidence="2" type="ORF">PCOL08062_LOCUS3442</name>
</gene>
<dbReference type="PROSITE" id="PS51725">
    <property type="entry name" value="ABM"/>
    <property type="match status" value="2"/>
</dbReference>
<proteinExistence type="predicted"/>
<organism evidence="2">
    <name type="scientific">Prasinoderma coloniale</name>
    <dbReference type="NCBI Taxonomy" id="156133"/>
    <lineage>
        <taxon>Eukaryota</taxon>
        <taxon>Viridiplantae</taxon>
        <taxon>Prasinodermophyta</taxon>
        <taxon>Prasinodermophyceae</taxon>
        <taxon>Prasinodermales</taxon>
        <taxon>Prasinodermaceae</taxon>
        <taxon>Prasinoderma</taxon>
    </lineage>
</organism>